<dbReference type="EMBL" id="JASBNA010000026">
    <property type="protein sequence ID" value="KAK7684226.1"/>
    <property type="molecule type" value="Genomic_DNA"/>
</dbReference>
<name>A0AAW0G3K7_9APHY</name>
<comment type="caution">
    <text evidence="1">The sequence shown here is derived from an EMBL/GenBank/DDBJ whole genome shotgun (WGS) entry which is preliminary data.</text>
</comment>
<sequence length="146" mass="16954">MAKLEAMNSLTKLTEGLRRFPQGRGFKQWTGDNSKALMKVYLPAIAGIVPATMVRALADFIEFCYIMRRSVVDEQDLREAKTFLDRFEHDRLIFQQFGVRPNGFSLPRMHARRHYLQHVREFAAPNGLCSSMTEAKHIKAIKEPWR</sequence>
<evidence type="ECO:0000313" key="1">
    <source>
        <dbReference type="EMBL" id="KAK7684226.1"/>
    </source>
</evidence>
<evidence type="ECO:0000313" key="2">
    <source>
        <dbReference type="Proteomes" id="UP001385951"/>
    </source>
</evidence>
<proteinExistence type="predicted"/>
<accession>A0AAW0G3K7</accession>
<dbReference type="AlphaFoldDB" id="A0AAW0G3K7"/>
<dbReference type="Proteomes" id="UP001385951">
    <property type="component" value="Unassembled WGS sequence"/>
</dbReference>
<keyword evidence="2" id="KW-1185">Reference proteome</keyword>
<organism evidence="1 2">
    <name type="scientific">Cerrena zonata</name>
    <dbReference type="NCBI Taxonomy" id="2478898"/>
    <lineage>
        <taxon>Eukaryota</taxon>
        <taxon>Fungi</taxon>
        <taxon>Dikarya</taxon>
        <taxon>Basidiomycota</taxon>
        <taxon>Agaricomycotina</taxon>
        <taxon>Agaricomycetes</taxon>
        <taxon>Polyporales</taxon>
        <taxon>Cerrenaceae</taxon>
        <taxon>Cerrena</taxon>
    </lineage>
</organism>
<gene>
    <name evidence="1" type="ORF">QCA50_012550</name>
</gene>
<protein>
    <submittedName>
        <fullName evidence="1">Uncharacterized protein</fullName>
    </submittedName>
</protein>
<reference evidence="1 2" key="1">
    <citation type="submission" date="2022-09" db="EMBL/GenBank/DDBJ databases">
        <authorList>
            <person name="Palmer J.M."/>
        </authorList>
    </citation>
    <scope>NUCLEOTIDE SEQUENCE [LARGE SCALE GENOMIC DNA]</scope>
    <source>
        <strain evidence="1 2">DSM 7382</strain>
    </source>
</reference>